<comment type="caution">
    <text evidence="5">The sequence shown here is derived from an EMBL/GenBank/DDBJ whole genome shotgun (WGS) entry which is preliminary data.</text>
</comment>
<feature type="domain" description="Inosine/uridine-preferring nucleoside hydrolase" evidence="4">
    <location>
        <begin position="4"/>
        <end position="364"/>
    </location>
</feature>
<accession>K0TR38</accession>
<reference evidence="5 6" key="1">
    <citation type="journal article" date="2012" name="Genome Biol.">
        <title>Genome and low-iron response of an oceanic diatom adapted to chronic iron limitation.</title>
        <authorList>
            <person name="Lommer M."/>
            <person name="Specht M."/>
            <person name="Roy A.S."/>
            <person name="Kraemer L."/>
            <person name="Andreson R."/>
            <person name="Gutowska M.A."/>
            <person name="Wolf J."/>
            <person name="Bergner S.V."/>
            <person name="Schilhabel M.B."/>
            <person name="Klostermeier U.C."/>
            <person name="Beiko R.G."/>
            <person name="Rosenstiel P."/>
            <person name="Hippler M."/>
            <person name="Laroche J."/>
        </authorList>
    </citation>
    <scope>NUCLEOTIDE SEQUENCE [LARGE SCALE GENOMIC DNA]</scope>
    <source>
        <strain evidence="5 6">CCMP1005</strain>
    </source>
</reference>
<dbReference type="GO" id="GO:0008477">
    <property type="term" value="F:purine nucleosidase activity"/>
    <property type="evidence" value="ECO:0007669"/>
    <property type="project" value="TreeGrafter"/>
</dbReference>
<keyword evidence="3" id="KW-0326">Glycosidase</keyword>
<dbReference type="OMA" id="CLHETID"/>
<dbReference type="EMBL" id="AGNL01001281">
    <property type="protein sequence ID" value="EJK77122.1"/>
    <property type="molecule type" value="Genomic_DNA"/>
</dbReference>
<keyword evidence="6" id="KW-1185">Reference proteome</keyword>
<sequence>MYILASQSTTDEHDLKAITVTPNGWSNQWSGVINNQRVLRKFGCSVQDVPLTYGHPSSRYSILSTSLSDGHAFDGAHYQGSPNQEFLEGIDHVLSSGCAGFTWDVVAHATYPFGSTHLLKKTIRSDPGNVDLLMLGPYSNVAALIQDDPSIIEDIRTIYISGGYGVHGSLATNMDVEEVARLQDASNVTRPDYDKSKTPSVWNGGQNIYLDANAASLVYSSVAMCQRDLALRGHGEPESIKHPKRCPEMIIMSGVAQDDLKMTSEQENEALCKPYCDSSTLQQNVKQFYDNIPSCLHETIDDIYYWDQSIAVLAMGQDDFCEEWVTRKVTVSLVDGPFFGTVLDDSMYGAEIKACNKANRTKFLDTYWAAFRGLAAEIDACASQSSSQQKEVFGFLRSGRR</sequence>
<dbReference type="PANTHER" id="PTHR12304">
    <property type="entry name" value="INOSINE-URIDINE PREFERRING NUCLEOSIDE HYDROLASE"/>
    <property type="match status" value="1"/>
</dbReference>
<dbReference type="InterPro" id="IPR023186">
    <property type="entry name" value="IUNH"/>
</dbReference>
<name>K0TR38_THAOC</name>
<dbReference type="GO" id="GO:0005829">
    <property type="term" value="C:cytosol"/>
    <property type="evidence" value="ECO:0007669"/>
    <property type="project" value="TreeGrafter"/>
</dbReference>
<dbReference type="InterPro" id="IPR001910">
    <property type="entry name" value="Inosine/uridine_hydrolase_dom"/>
</dbReference>
<evidence type="ECO:0000256" key="1">
    <source>
        <dbReference type="ARBA" id="ARBA00009176"/>
    </source>
</evidence>
<protein>
    <recommendedName>
        <fullName evidence="4">Inosine/uridine-preferring nucleoside hydrolase domain-containing protein</fullName>
    </recommendedName>
</protein>
<dbReference type="AlphaFoldDB" id="K0TR38"/>
<dbReference type="PANTHER" id="PTHR12304:SF4">
    <property type="entry name" value="URIDINE NUCLEOSIDASE"/>
    <property type="match status" value="1"/>
</dbReference>
<evidence type="ECO:0000313" key="5">
    <source>
        <dbReference type="EMBL" id="EJK77122.1"/>
    </source>
</evidence>
<dbReference type="OrthoDB" id="432381at2759"/>
<evidence type="ECO:0000256" key="2">
    <source>
        <dbReference type="ARBA" id="ARBA00022801"/>
    </source>
</evidence>
<evidence type="ECO:0000313" key="6">
    <source>
        <dbReference type="Proteomes" id="UP000266841"/>
    </source>
</evidence>
<evidence type="ECO:0000259" key="4">
    <source>
        <dbReference type="Pfam" id="PF01156"/>
    </source>
</evidence>
<evidence type="ECO:0000256" key="3">
    <source>
        <dbReference type="ARBA" id="ARBA00023295"/>
    </source>
</evidence>
<comment type="similarity">
    <text evidence="1">Belongs to the IUNH family.</text>
</comment>
<keyword evidence="2" id="KW-0378">Hydrolase</keyword>
<dbReference type="Gene3D" id="3.90.245.10">
    <property type="entry name" value="Ribonucleoside hydrolase-like"/>
    <property type="match status" value="1"/>
</dbReference>
<dbReference type="Proteomes" id="UP000266841">
    <property type="component" value="Unassembled WGS sequence"/>
</dbReference>
<dbReference type="GO" id="GO:0006152">
    <property type="term" value="P:purine nucleoside catabolic process"/>
    <property type="evidence" value="ECO:0007669"/>
    <property type="project" value="TreeGrafter"/>
</dbReference>
<gene>
    <name evidence="5" type="ORF">THAOC_01067</name>
</gene>
<organism evidence="5 6">
    <name type="scientific">Thalassiosira oceanica</name>
    <name type="common">Marine diatom</name>
    <dbReference type="NCBI Taxonomy" id="159749"/>
    <lineage>
        <taxon>Eukaryota</taxon>
        <taxon>Sar</taxon>
        <taxon>Stramenopiles</taxon>
        <taxon>Ochrophyta</taxon>
        <taxon>Bacillariophyta</taxon>
        <taxon>Coscinodiscophyceae</taxon>
        <taxon>Thalassiosirophycidae</taxon>
        <taxon>Thalassiosirales</taxon>
        <taxon>Thalassiosiraceae</taxon>
        <taxon>Thalassiosira</taxon>
    </lineage>
</organism>
<proteinExistence type="inferred from homology"/>
<dbReference type="SUPFAM" id="SSF53590">
    <property type="entry name" value="Nucleoside hydrolase"/>
    <property type="match status" value="1"/>
</dbReference>
<dbReference type="Pfam" id="PF01156">
    <property type="entry name" value="IU_nuc_hydro"/>
    <property type="match status" value="1"/>
</dbReference>
<dbReference type="InterPro" id="IPR036452">
    <property type="entry name" value="Ribo_hydro-like"/>
</dbReference>